<evidence type="ECO:0000313" key="6">
    <source>
        <dbReference type="Proteomes" id="UP000024547"/>
    </source>
</evidence>
<protein>
    <recommendedName>
        <fullName evidence="4">RNA-binding S4 domain-containing protein</fullName>
    </recommendedName>
</protein>
<dbReference type="EMBL" id="AWFH01000001">
    <property type="protein sequence ID" value="KCZ64808.1"/>
    <property type="molecule type" value="Genomic_DNA"/>
</dbReference>
<gene>
    <name evidence="5" type="ORF">HY36_00115</name>
</gene>
<dbReference type="InterPro" id="IPR002877">
    <property type="entry name" value="RNA_MeTrfase_FtsJ_dom"/>
</dbReference>
<accession>A0A059EAX9</accession>
<dbReference type="Pfam" id="PF01728">
    <property type="entry name" value="FtsJ"/>
    <property type="match status" value="1"/>
</dbReference>
<dbReference type="GO" id="GO:0008168">
    <property type="term" value="F:methyltransferase activity"/>
    <property type="evidence" value="ECO:0007669"/>
    <property type="project" value="InterPro"/>
</dbReference>
<dbReference type="RefSeq" id="WP_035546613.1">
    <property type="nucleotide sequence ID" value="NZ_AWFH01000001.1"/>
</dbReference>
<dbReference type="PANTHER" id="PTHR32319">
    <property type="entry name" value="BACTERIAL HEMOLYSIN-LIKE PROTEIN"/>
    <property type="match status" value="1"/>
</dbReference>
<organism evidence="5 6">
    <name type="scientific">Hyphomonas atlantica</name>
    <dbReference type="NCBI Taxonomy" id="1280948"/>
    <lineage>
        <taxon>Bacteria</taxon>
        <taxon>Pseudomonadati</taxon>
        <taxon>Pseudomonadota</taxon>
        <taxon>Alphaproteobacteria</taxon>
        <taxon>Hyphomonadales</taxon>
        <taxon>Hyphomonadaceae</taxon>
        <taxon>Hyphomonas</taxon>
    </lineage>
</organism>
<dbReference type="AlphaFoldDB" id="A0A059EAX9"/>
<dbReference type="InterPro" id="IPR047048">
    <property type="entry name" value="TlyA"/>
</dbReference>
<dbReference type="STRING" id="1280948.HY36_00115"/>
<dbReference type="InterPro" id="IPR036986">
    <property type="entry name" value="S4_RNA-bd_sf"/>
</dbReference>
<dbReference type="Gene3D" id="3.10.290.10">
    <property type="entry name" value="RNA-binding S4 domain"/>
    <property type="match status" value="1"/>
</dbReference>
<reference evidence="5 6" key="1">
    <citation type="journal article" date="2014" name="Antonie Van Leeuwenhoek">
        <title>Hyphomonas beringensis sp. nov. and Hyphomonas chukchiensis sp. nov., isolated from surface seawater of the Bering Sea and Chukchi Sea.</title>
        <authorList>
            <person name="Li C."/>
            <person name="Lai Q."/>
            <person name="Li G."/>
            <person name="Dong C."/>
            <person name="Wang J."/>
            <person name="Liao Y."/>
            <person name="Shao Z."/>
        </authorList>
    </citation>
    <scope>NUCLEOTIDE SEQUENCE [LARGE SCALE GENOMIC DNA]</scope>
    <source>
        <strain evidence="5 6">22II1-22F38</strain>
    </source>
</reference>
<feature type="domain" description="RNA-binding S4" evidence="4">
    <location>
        <begin position="3"/>
        <end position="67"/>
    </location>
</feature>
<dbReference type="PIRSF" id="PIRSF005578">
    <property type="entry name" value="TlyA"/>
    <property type="match status" value="1"/>
</dbReference>
<dbReference type="PROSITE" id="PS50889">
    <property type="entry name" value="S4"/>
    <property type="match status" value="1"/>
</dbReference>
<dbReference type="SUPFAM" id="SSF53335">
    <property type="entry name" value="S-adenosyl-L-methionine-dependent methyltransferases"/>
    <property type="match status" value="1"/>
</dbReference>
<dbReference type="Proteomes" id="UP000024547">
    <property type="component" value="Unassembled WGS sequence"/>
</dbReference>
<dbReference type="NCBIfam" id="TIGR00478">
    <property type="entry name" value="tly"/>
    <property type="match status" value="1"/>
</dbReference>
<dbReference type="GO" id="GO:0032259">
    <property type="term" value="P:methylation"/>
    <property type="evidence" value="ECO:0007669"/>
    <property type="project" value="InterPro"/>
</dbReference>
<evidence type="ECO:0000256" key="3">
    <source>
        <dbReference type="PROSITE-ProRule" id="PRU00182"/>
    </source>
</evidence>
<name>A0A059EAX9_9PROT</name>
<evidence type="ECO:0000256" key="2">
    <source>
        <dbReference type="ARBA" id="ARBA00029460"/>
    </source>
</evidence>
<evidence type="ECO:0000259" key="4">
    <source>
        <dbReference type="SMART" id="SM00363"/>
    </source>
</evidence>
<dbReference type="InterPro" id="IPR002942">
    <property type="entry name" value="S4_RNA-bd"/>
</dbReference>
<dbReference type="CDD" id="cd02440">
    <property type="entry name" value="AdoMet_MTases"/>
    <property type="match status" value="1"/>
</dbReference>
<evidence type="ECO:0000313" key="5">
    <source>
        <dbReference type="EMBL" id="KCZ64808.1"/>
    </source>
</evidence>
<dbReference type="PANTHER" id="PTHR32319:SF0">
    <property type="entry name" value="BACTERIAL HEMOLYSIN-LIKE PROTEIN"/>
    <property type="match status" value="1"/>
</dbReference>
<dbReference type="CDD" id="cd00165">
    <property type="entry name" value="S4"/>
    <property type="match status" value="1"/>
</dbReference>
<dbReference type="InterPro" id="IPR004538">
    <property type="entry name" value="Hemolysin_A/TlyA"/>
</dbReference>
<proteinExistence type="inferred from homology"/>
<dbReference type="SMART" id="SM00363">
    <property type="entry name" value="S4"/>
    <property type="match status" value="1"/>
</dbReference>
<dbReference type="InterPro" id="IPR029063">
    <property type="entry name" value="SAM-dependent_MTases_sf"/>
</dbReference>
<dbReference type="Pfam" id="PF01479">
    <property type="entry name" value="S4"/>
    <property type="match status" value="1"/>
</dbReference>
<dbReference type="SUPFAM" id="SSF55174">
    <property type="entry name" value="Alpha-L RNA-binding motif"/>
    <property type="match status" value="1"/>
</dbReference>
<dbReference type="eggNOG" id="COG1189">
    <property type="taxonomic scope" value="Bacteria"/>
</dbReference>
<dbReference type="GO" id="GO:0003723">
    <property type="term" value="F:RNA binding"/>
    <property type="evidence" value="ECO:0007669"/>
    <property type="project" value="UniProtKB-KW"/>
</dbReference>
<comment type="similarity">
    <text evidence="2">Belongs to the TlyA family.</text>
</comment>
<evidence type="ECO:0000256" key="1">
    <source>
        <dbReference type="ARBA" id="ARBA00022884"/>
    </source>
</evidence>
<keyword evidence="6" id="KW-1185">Reference proteome</keyword>
<dbReference type="Gene3D" id="3.40.50.150">
    <property type="entry name" value="Vaccinia Virus protein VP39"/>
    <property type="match status" value="1"/>
</dbReference>
<sequence>MKDRADKLLVSLGLFESRAAARAAIDAGNVTAGGALVRKPSQILSSEDNITAAPAHPYVSRGGLKLAHGLDVFGVNPEGRHCLDIGASTGGFTDVLLRAGACHVVAVDVGRGQFHASLAMDERVTSLEAQDARTLTPQMLSNAPSLLVCDASFIALEKLLAVPLSLAADRAEFVGLFKPQFQVGRDHIGKGGLVTDQNVTERAANAFADWMKEHGWPITAWTESPITGGDGNAERLFHAIKR</sequence>
<dbReference type="PATRIC" id="fig|1280948.3.peg.23"/>
<comment type="caution">
    <text evidence="5">The sequence shown here is derived from an EMBL/GenBank/DDBJ whole genome shotgun (WGS) entry which is preliminary data.</text>
</comment>
<keyword evidence="1 3" id="KW-0694">RNA-binding</keyword>